<dbReference type="AlphaFoldDB" id="A0A061DMV6"/>
<sequence>MEFLKLCTSVWKLGKITHTKKKKVKALALIIMFNLKLLRRLHLVYAAKRDFRLGRLWETLKAATWGIKISDLKQ</sequence>
<protein>
    <submittedName>
        <fullName evidence="1">Uncharacterized protein</fullName>
    </submittedName>
</protein>
<dbReference type="HOGENOM" id="CLU_2692742_0_0_1"/>
<dbReference type="EMBL" id="CM001879">
    <property type="protein sequence ID" value="EOX94134.1"/>
    <property type="molecule type" value="Genomic_DNA"/>
</dbReference>
<gene>
    <name evidence="1" type="ORF">TCM_003385</name>
</gene>
<dbReference type="Gramene" id="EOX94134">
    <property type="protein sequence ID" value="EOX94134"/>
    <property type="gene ID" value="TCM_003385"/>
</dbReference>
<dbReference type="Proteomes" id="UP000026915">
    <property type="component" value="Chromosome 1"/>
</dbReference>
<accession>A0A061DMV6</accession>
<proteinExistence type="predicted"/>
<evidence type="ECO:0000313" key="2">
    <source>
        <dbReference type="Proteomes" id="UP000026915"/>
    </source>
</evidence>
<organism evidence="1 2">
    <name type="scientific">Theobroma cacao</name>
    <name type="common">Cacao</name>
    <name type="synonym">Cocoa</name>
    <dbReference type="NCBI Taxonomy" id="3641"/>
    <lineage>
        <taxon>Eukaryota</taxon>
        <taxon>Viridiplantae</taxon>
        <taxon>Streptophyta</taxon>
        <taxon>Embryophyta</taxon>
        <taxon>Tracheophyta</taxon>
        <taxon>Spermatophyta</taxon>
        <taxon>Magnoliopsida</taxon>
        <taxon>eudicotyledons</taxon>
        <taxon>Gunneridae</taxon>
        <taxon>Pentapetalae</taxon>
        <taxon>rosids</taxon>
        <taxon>malvids</taxon>
        <taxon>Malvales</taxon>
        <taxon>Malvaceae</taxon>
        <taxon>Byttnerioideae</taxon>
        <taxon>Theobroma</taxon>
    </lineage>
</organism>
<keyword evidence="2" id="KW-1185">Reference proteome</keyword>
<name>A0A061DMV6_THECC</name>
<reference evidence="1 2" key="1">
    <citation type="journal article" date="2013" name="Genome Biol.">
        <title>The genome sequence of the most widely cultivated cacao type and its use to identify candidate genes regulating pod color.</title>
        <authorList>
            <person name="Motamayor J.C."/>
            <person name="Mockaitis K."/>
            <person name="Schmutz J."/>
            <person name="Haiminen N."/>
            <person name="Iii D.L."/>
            <person name="Cornejo O."/>
            <person name="Findley S.D."/>
            <person name="Zheng P."/>
            <person name="Utro F."/>
            <person name="Royaert S."/>
            <person name="Saski C."/>
            <person name="Jenkins J."/>
            <person name="Podicheti R."/>
            <person name="Zhao M."/>
            <person name="Scheffler B.E."/>
            <person name="Stack J.C."/>
            <person name="Feltus F.A."/>
            <person name="Mustiga G.M."/>
            <person name="Amores F."/>
            <person name="Phillips W."/>
            <person name="Marelli J.P."/>
            <person name="May G.D."/>
            <person name="Shapiro H."/>
            <person name="Ma J."/>
            <person name="Bustamante C.D."/>
            <person name="Schnell R.J."/>
            <person name="Main D."/>
            <person name="Gilbert D."/>
            <person name="Parida L."/>
            <person name="Kuhn D.N."/>
        </authorList>
    </citation>
    <scope>NUCLEOTIDE SEQUENCE [LARGE SCALE GENOMIC DNA]</scope>
    <source>
        <strain evidence="2">cv. Matina 1-6</strain>
    </source>
</reference>
<dbReference type="InParanoid" id="A0A061DMV6"/>
<evidence type="ECO:0000313" key="1">
    <source>
        <dbReference type="EMBL" id="EOX94134.1"/>
    </source>
</evidence>